<evidence type="ECO:0000256" key="9">
    <source>
        <dbReference type="ARBA" id="ARBA00034075"/>
    </source>
</evidence>
<dbReference type="Gene3D" id="3.40.50.1820">
    <property type="entry name" value="alpha/beta hydrolase"/>
    <property type="match status" value="1"/>
</dbReference>
<accession>W2RTW3</accession>
<keyword evidence="3" id="KW-0119">Carbohydrate metabolism</keyword>
<keyword evidence="12" id="KW-1185">Reference proteome</keyword>
<dbReference type="InterPro" id="IPR011118">
    <property type="entry name" value="Tannase/feruloyl_esterase"/>
</dbReference>
<evidence type="ECO:0000256" key="8">
    <source>
        <dbReference type="ARBA" id="ARBA00023157"/>
    </source>
</evidence>
<evidence type="ECO:0000256" key="4">
    <source>
        <dbReference type="ARBA" id="ARBA00022723"/>
    </source>
</evidence>
<keyword evidence="2" id="KW-0719">Serine esterase</keyword>
<dbReference type="Pfam" id="PF07519">
    <property type="entry name" value="Tannase"/>
    <property type="match status" value="2"/>
</dbReference>
<evidence type="ECO:0000256" key="5">
    <source>
        <dbReference type="ARBA" id="ARBA00022729"/>
    </source>
</evidence>
<dbReference type="InParanoid" id="W2RTW3"/>
<dbReference type="Proteomes" id="UP000030752">
    <property type="component" value="Unassembled WGS sequence"/>
</dbReference>
<comment type="catalytic activity">
    <reaction evidence="9">
        <text>feruloyl-polysaccharide + H2O = ferulate + polysaccharide.</text>
        <dbReference type="EC" id="3.1.1.73"/>
    </reaction>
</comment>
<keyword evidence="8" id="KW-1015">Disulfide bond</keyword>
<evidence type="ECO:0000256" key="7">
    <source>
        <dbReference type="ARBA" id="ARBA00022837"/>
    </source>
</evidence>
<dbReference type="EMBL" id="KB822721">
    <property type="protein sequence ID" value="ETN39765.1"/>
    <property type="molecule type" value="Genomic_DNA"/>
</dbReference>
<evidence type="ECO:0000256" key="1">
    <source>
        <dbReference type="ARBA" id="ARBA00006249"/>
    </source>
</evidence>
<dbReference type="PANTHER" id="PTHR33938:SF15">
    <property type="entry name" value="FERULOYL ESTERASE B-RELATED"/>
    <property type="match status" value="1"/>
</dbReference>
<keyword evidence="7" id="KW-0106">Calcium</keyword>
<dbReference type="eggNOG" id="ENOG502SHYE">
    <property type="taxonomic scope" value="Eukaryota"/>
</dbReference>
<dbReference type="RefSeq" id="XP_008718550.1">
    <property type="nucleotide sequence ID" value="XM_008720328.1"/>
</dbReference>
<evidence type="ECO:0000256" key="3">
    <source>
        <dbReference type="ARBA" id="ARBA00022651"/>
    </source>
</evidence>
<dbReference type="InterPro" id="IPR029058">
    <property type="entry name" value="AB_hydrolase_fold"/>
</dbReference>
<keyword evidence="6 10" id="KW-0378">Hydrolase</keyword>
<dbReference type="EC" id="3.1.1.-" evidence="10"/>
<dbReference type="PANTHER" id="PTHR33938">
    <property type="entry name" value="FERULOYL ESTERASE B-RELATED"/>
    <property type="match status" value="1"/>
</dbReference>
<dbReference type="GO" id="GO:0046872">
    <property type="term" value="F:metal ion binding"/>
    <property type="evidence" value="ECO:0007669"/>
    <property type="project" value="UniProtKB-KW"/>
</dbReference>
<dbReference type="SUPFAM" id="SSF53474">
    <property type="entry name" value="alpha/beta-Hydrolases"/>
    <property type="match status" value="1"/>
</dbReference>
<proteinExistence type="inferred from homology"/>
<feature type="chain" id="PRO_5005149965" description="Carboxylic ester hydrolase" evidence="10">
    <location>
        <begin position="20"/>
        <end position="529"/>
    </location>
</feature>
<dbReference type="HOGENOM" id="CLU_014819_1_0_1"/>
<feature type="signal peptide" evidence="10">
    <location>
        <begin position="1"/>
        <end position="19"/>
    </location>
</feature>
<comment type="similarity">
    <text evidence="1 10">Belongs to the tannase family.</text>
</comment>
<dbReference type="OrthoDB" id="3039123at2759"/>
<organism evidence="11 12">
    <name type="scientific">Cyphellophora europaea (strain CBS 101466)</name>
    <name type="common">Phialophora europaea</name>
    <dbReference type="NCBI Taxonomy" id="1220924"/>
    <lineage>
        <taxon>Eukaryota</taxon>
        <taxon>Fungi</taxon>
        <taxon>Dikarya</taxon>
        <taxon>Ascomycota</taxon>
        <taxon>Pezizomycotina</taxon>
        <taxon>Eurotiomycetes</taxon>
        <taxon>Chaetothyriomycetidae</taxon>
        <taxon>Chaetothyriales</taxon>
        <taxon>Cyphellophoraceae</taxon>
        <taxon>Cyphellophora</taxon>
    </lineage>
</organism>
<keyword evidence="5 10" id="KW-0732">Signal</keyword>
<evidence type="ECO:0000256" key="2">
    <source>
        <dbReference type="ARBA" id="ARBA00022487"/>
    </source>
</evidence>
<evidence type="ECO:0000313" key="12">
    <source>
        <dbReference type="Proteomes" id="UP000030752"/>
    </source>
</evidence>
<keyword evidence="4" id="KW-0479">Metal-binding</keyword>
<reference evidence="11 12" key="1">
    <citation type="submission" date="2013-03" db="EMBL/GenBank/DDBJ databases">
        <title>The Genome Sequence of Phialophora europaea CBS 101466.</title>
        <authorList>
            <consortium name="The Broad Institute Genomics Platform"/>
            <person name="Cuomo C."/>
            <person name="de Hoog S."/>
            <person name="Gorbushina A."/>
            <person name="Walker B."/>
            <person name="Young S.K."/>
            <person name="Zeng Q."/>
            <person name="Gargeya S."/>
            <person name="Fitzgerald M."/>
            <person name="Haas B."/>
            <person name="Abouelleil A."/>
            <person name="Allen A.W."/>
            <person name="Alvarado L."/>
            <person name="Arachchi H.M."/>
            <person name="Berlin A.M."/>
            <person name="Chapman S.B."/>
            <person name="Gainer-Dewar J."/>
            <person name="Goldberg J."/>
            <person name="Griggs A."/>
            <person name="Gujja S."/>
            <person name="Hansen M."/>
            <person name="Howarth C."/>
            <person name="Imamovic A."/>
            <person name="Ireland A."/>
            <person name="Larimer J."/>
            <person name="McCowan C."/>
            <person name="Murphy C."/>
            <person name="Pearson M."/>
            <person name="Poon T.W."/>
            <person name="Priest M."/>
            <person name="Roberts A."/>
            <person name="Saif S."/>
            <person name="Shea T."/>
            <person name="Sisk P."/>
            <person name="Sykes S."/>
            <person name="Wortman J."/>
            <person name="Nusbaum C."/>
            <person name="Birren B."/>
        </authorList>
    </citation>
    <scope>NUCLEOTIDE SEQUENCE [LARGE SCALE GENOMIC DNA]</scope>
    <source>
        <strain evidence="11 12">CBS 101466</strain>
    </source>
</reference>
<dbReference type="GO" id="GO:0045493">
    <property type="term" value="P:xylan catabolic process"/>
    <property type="evidence" value="ECO:0007669"/>
    <property type="project" value="UniProtKB-KW"/>
</dbReference>
<keyword evidence="3" id="KW-0858">Xylan degradation</keyword>
<dbReference type="GO" id="GO:0030600">
    <property type="term" value="F:feruloyl esterase activity"/>
    <property type="evidence" value="ECO:0007669"/>
    <property type="project" value="UniProtKB-EC"/>
</dbReference>
<keyword evidence="3" id="KW-0624">Polysaccharide degradation</keyword>
<evidence type="ECO:0000256" key="6">
    <source>
        <dbReference type="ARBA" id="ARBA00022801"/>
    </source>
</evidence>
<dbReference type="AlphaFoldDB" id="W2RTW3"/>
<name>W2RTW3_CYPE1</name>
<dbReference type="VEuPathDB" id="FungiDB:HMPREF1541_05991"/>
<evidence type="ECO:0000313" key="11">
    <source>
        <dbReference type="EMBL" id="ETN39765.1"/>
    </source>
</evidence>
<gene>
    <name evidence="11" type="ORF">HMPREF1541_05991</name>
</gene>
<evidence type="ECO:0000256" key="10">
    <source>
        <dbReference type="RuleBase" id="RU361238"/>
    </source>
</evidence>
<protein>
    <recommendedName>
        <fullName evidence="10">Carboxylic ester hydrolase</fullName>
        <ecNumber evidence="10">3.1.1.-</ecNumber>
    </recommendedName>
</protein>
<dbReference type="GeneID" id="19973330"/>
<sequence length="529" mass="57400">MKNIWILAAIQLCVASANASLEQTCMSFDPTEYLTNTTLRLHEYIRANTTISLPGMDASCSRSKQLIPTDVCRVALTVPTSNRSSFIMELFLPDEATWTGRLLGTGNGGIDGCIKYEDIAYSLNHGFAVTGTNNGHNGTGGKDFLGNSDVILDFSWRALHMAAEAGKTLVEAFYGKPHDQSYYLGCSGGGRQGIQAAGLFPEDYDGILVGAPALNFNYMSAWRARFFVLTGAANSSGFIDAATWEGLIHDEVLRQCDDLDGASDGILADPNLCVAVFRPEALLCGTMNATNCLTIHQVETVRQVFSPLYGVTGQLIYPPLAPGAEVDATDRLLSGSPFPYSVDWYRYAVYNDSSWDPASWTINDIAPADEINPGNARTWPSNLSPLRDAGTKLLIYHGGADQQITGFDTERWYNYLSTQMDATSEELDDFLRFFRVPGMGHCGDGIGAWQIGQNGAGANGTLYDAEHNVLAALVNWVEEGKAPEAVLGTKFNNDSAAEGVALTRWHCRYPLRSTYLGGDAALATSWTCR</sequence>